<dbReference type="SUPFAM" id="SSF53474">
    <property type="entry name" value="alpha/beta-Hydrolases"/>
    <property type="match status" value="1"/>
</dbReference>
<organism evidence="4 5">
    <name type="scientific">Coffea canephora</name>
    <name type="common">Robusta coffee</name>
    <dbReference type="NCBI Taxonomy" id="49390"/>
    <lineage>
        <taxon>Eukaryota</taxon>
        <taxon>Viridiplantae</taxon>
        <taxon>Streptophyta</taxon>
        <taxon>Embryophyta</taxon>
        <taxon>Tracheophyta</taxon>
        <taxon>Spermatophyta</taxon>
        <taxon>Magnoliopsida</taxon>
        <taxon>eudicotyledons</taxon>
        <taxon>Gunneridae</taxon>
        <taxon>Pentapetalae</taxon>
        <taxon>asterids</taxon>
        <taxon>lamiids</taxon>
        <taxon>Gentianales</taxon>
        <taxon>Rubiaceae</taxon>
        <taxon>Ixoroideae</taxon>
        <taxon>Gardenieae complex</taxon>
        <taxon>Bertiereae - Coffeeae clade</taxon>
        <taxon>Coffeeae</taxon>
        <taxon>Coffea</taxon>
    </lineage>
</organism>
<name>A0A068UNW3_COFCA</name>
<dbReference type="AlphaFoldDB" id="A0A068UNW3"/>
<keyword evidence="1" id="KW-0378">Hydrolase</keyword>
<evidence type="ECO:0000313" key="5">
    <source>
        <dbReference type="Proteomes" id="UP000295252"/>
    </source>
</evidence>
<keyword evidence="3" id="KW-1133">Transmembrane helix</keyword>
<protein>
    <recommendedName>
        <fullName evidence="6">Palmitoyl-protein thioesterase 1-like</fullName>
    </recommendedName>
</protein>
<dbReference type="PANTHER" id="PTHR11247">
    <property type="entry name" value="PALMITOYL-PROTEIN THIOESTERASE/DOLICHYLDIPHOSPHATASE 1"/>
    <property type="match status" value="1"/>
</dbReference>
<proteinExistence type="predicted"/>
<evidence type="ECO:0000256" key="1">
    <source>
        <dbReference type="ARBA" id="ARBA00022801"/>
    </source>
</evidence>
<reference evidence="5" key="1">
    <citation type="journal article" date="2014" name="Science">
        <title>The coffee genome provides insight into the convergent evolution of caffeine biosynthesis.</title>
        <authorList>
            <person name="Denoeud F."/>
            <person name="Carretero-Paulet L."/>
            <person name="Dereeper A."/>
            <person name="Droc G."/>
            <person name="Guyot R."/>
            <person name="Pietrella M."/>
            <person name="Zheng C."/>
            <person name="Alberti A."/>
            <person name="Anthony F."/>
            <person name="Aprea G."/>
            <person name="Aury J.M."/>
            <person name="Bento P."/>
            <person name="Bernard M."/>
            <person name="Bocs S."/>
            <person name="Campa C."/>
            <person name="Cenci A."/>
            <person name="Combes M.C."/>
            <person name="Crouzillat D."/>
            <person name="Da Silva C."/>
            <person name="Daddiego L."/>
            <person name="De Bellis F."/>
            <person name="Dussert S."/>
            <person name="Garsmeur O."/>
            <person name="Gayraud T."/>
            <person name="Guignon V."/>
            <person name="Jahn K."/>
            <person name="Jamilloux V."/>
            <person name="Joet T."/>
            <person name="Labadie K."/>
            <person name="Lan T."/>
            <person name="Leclercq J."/>
            <person name="Lepelley M."/>
            <person name="Leroy T."/>
            <person name="Li L.T."/>
            <person name="Librado P."/>
            <person name="Lopez L."/>
            <person name="Munoz A."/>
            <person name="Noel B."/>
            <person name="Pallavicini A."/>
            <person name="Perrotta G."/>
            <person name="Poncet V."/>
            <person name="Pot D."/>
            <person name="Priyono X."/>
            <person name="Rigoreau M."/>
            <person name="Rouard M."/>
            <person name="Rozas J."/>
            <person name="Tranchant-Dubreuil C."/>
            <person name="VanBuren R."/>
            <person name="Zhang Q."/>
            <person name="Andrade A.C."/>
            <person name="Argout X."/>
            <person name="Bertrand B."/>
            <person name="de Kochko A."/>
            <person name="Graziosi G."/>
            <person name="Henry R.J."/>
            <person name="Jayarama X."/>
            <person name="Ming R."/>
            <person name="Nagai C."/>
            <person name="Rounsley S."/>
            <person name="Sankoff D."/>
            <person name="Giuliano G."/>
            <person name="Albert V.A."/>
            <person name="Wincker P."/>
            <person name="Lashermes P."/>
        </authorList>
    </citation>
    <scope>NUCLEOTIDE SEQUENCE [LARGE SCALE GENOMIC DNA]</scope>
    <source>
        <strain evidence="5">cv. DH200-94</strain>
    </source>
</reference>
<accession>A0A068UNW3</accession>
<dbReference type="Gene3D" id="3.40.50.1820">
    <property type="entry name" value="alpha/beta hydrolase"/>
    <property type="match status" value="1"/>
</dbReference>
<dbReference type="STRING" id="49390.A0A068UNW3"/>
<evidence type="ECO:0000256" key="3">
    <source>
        <dbReference type="SAM" id="Phobius"/>
    </source>
</evidence>
<feature type="compositionally biased region" description="Polar residues" evidence="2">
    <location>
        <begin position="332"/>
        <end position="345"/>
    </location>
</feature>
<evidence type="ECO:0000313" key="4">
    <source>
        <dbReference type="EMBL" id="CDP10012.1"/>
    </source>
</evidence>
<sequence length="389" mass="43083">MARYLASVVSYISITIAVYLIPLSSSLPFVVLHGIGDQCSNKGMKHFTEELTEWSNSTGYCIEIGDGAWDSWFMPLEEQTEVVCDKVKQMKDLQNGYNIVGLSQGNLIGRAVVEYCDGGPPVKNFVSLGGPHAGIASVPLCGSGIMCIIADSLIKTGIYSDYIQACISLCLSLSHTHTHTFWSLEHLAPSGYLKLPNNIAGYLEKCRFLPKLNNEIPGERNSTYKARFSSLQNLVLIMFEHDTVLVPKETSWFGYYPDGAFNPVLAPQQTQLYIEDWIGLKTLDDAGRVKYVTVSGNHLGISKPDMKKYVVPYLEDDTSKEDTAEIELGRSADSSENSEMQTLQRPQDEASAEVITAGSSSYSIPSSIRSFFEELLGTTNTQYEPRLRY</sequence>
<dbReference type="PANTHER" id="PTHR11247:SF8">
    <property type="entry name" value="PALMITOYL-PROTEIN THIOESTERASE 1"/>
    <property type="match status" value="1"/>
</dbReference>
<feature type="region of interest" description="Disordered" evidence="2">
    <location>
        <begin position="328"/>
        <end position="363"/>
    </location>
</feature>
<dbReference type="InterPro" id="IPR029058">
    <property type="entry name" value="AB_hydrolase_fold"/>
</dbReference>
<keyword evidence="3" id="KW-0472">Membrane</keyword>
<evidence type="ECO:0000256" key="2">
    <source>
        <dbReference type="SAM" id="MobiDB-lite"/>
    </source>
</evidence>
<dbReference type="FunCoup" id="A0A068UNW3">
    <property type="interactions" value="3001"/>
</dbReference>
<feature type="transmembrane region" description="Helical" evidence="3">
    <location>
        <begin position="12"/>
        <end position="35"/>
    </location>
</feature>
<dbReference type="EMBL" id="HG739125">
    <property type="protein sequence ID" value="CDP10012.1"/>
    <property type="molecule type" value="Genomic_DNA"/>
</dbReference>
<dbReference type="OMA" id="KFVMVMF"/>
<dbReference type="Gramene" id="CDP10012">
    <property type="protein sequence ID" value="CDP10012"/>
    <property type="gene ID" value="GSCOC_T00030547001"/>
</dbReference>
<keyword evidence="3" id="KW-0812">Transmembrane</keyword>
<evidence type="ECO:0008006" key="6">
    <source>
        <dbReference type="Google" id="ProtNLM"/>
    </source>
</evidence>
<dbReference type="Pfam" id="PF02089">
    <property type="entry name" value="Palm_thioest"/>
    <property type="match status" value="1"/>
</dbReference>
<gene>
    <name evidence="4" type="ORF">GSCOC_T00030547001</name>
</gene>
<dbReference type="Proteomes" id="UP000295252">
    <property type="component" value="Chromosome X"/>
</dbReference>
<dbReference type="PhylomeDB" id="A0A068UNW3"/>
<keyword evidence="5" id="KW-1185">Reference proteome</keyword>
<dbReference type="OrthoDB" id="10263094at2759"/>
<dbReference type="GO" id="GO:0016790">
    <property type="term" value="F:thiolester hydrolase activity"/>
    <property type="evidence" value="ECO:0007669"/>
    <property type="project" value="TreeGrafter"/>
</dbReference>
<dbReference type="InParanoid" id="A0A068UNW3"/>